<feature type="signal peptide" evidence="2">
    <location>
        <begin position="1"/>
        <end position="16"/>
    </location>
</feature>
<reference evidence="3 4" key="1">
    <citation type="submission" date="2020-04" db="EMBL/GenBank/DDBJ databases">
        <authorList>
            <person name="Alioto T."/>
            <person name="Alioto T."/>
            <person name="Gomez Garrido J."/>
        </authorList>
    </citation>
    <scope>NUCLEOTIDE SEQUENCE [LARGE SCALE GENOMIC DNA]</scope>
</reference>
<keyword evidence="2" id="KW-0732">Signal</keyword>
<comment type="caution">
    <text evidence="3">The sequence shown here is derived from an EMBL/GenBank/DDBJ whole genome shotgun (WGS) entry which is preliminary data.</text>
</comment>
<feature type="compositionally biased region" description="Low complexity" evidence="1">
    <location>
        <begin position="407"/>
        <end position="425"/>
    </location>
</feature>
<dbReference type="EMBL" id="CADEPI010000100">
    <property type="protein sequence ID" value="CAB3374559.1"/>
    <property type="molecule type" value="Genomic_DNA"/>
</dbReference>
<name>A0A8S1D9L5_9INSE</name>
<evidence type="ECO:0000313" key="4">
    <source>
        <dbReference type="Proteomes" id="UP000494165"/>
    </source>
</evidence>
<dbReference type="Proteomes" id="UP000494165">
    <property type="component" value="Unassembled WGS sequence"/>
</dbReference>
<evidence type="ECO:0000256" key="1">
    <source>
        <dbReference type="SAM" id="MobiDB-lite"/>
    </source>
</evidence>
<feature type="compositionally biased region" description="Basic and acidic residues" evidence="1">
    <location>
        <begin position="392"/>
        <end position="404"/>
    </location>
</feature>
<feature type="region of interest" description="Disordered" evidence="1">
    <location>
        <begin position="221"/>
        <end position="246"/>
    </location>
</feature>
<evidence type="ECO:0000256" key="2">
    <source>
        <dbReference type="SAM" id="SignalP"/>
    </source>
</evidence>
<proteinExistence type="predicted"/>
<gene>
    <name evidence="3" type="ORF">CLODIP_2_CD06387</name>
</gene>
<feature type="region of interest" description="Disordered" evidence="1">
    <location>
        <begin position="392"/>
        <end position="461"/>
    </location>
</feature>
<accession>A0A8S1D9L5</accession>
<feature type="chain" id="PRO_5035762710" evidence="2">
    <location>
        <begin position="17"/>
        <end position="506"/>
    </location>
</feature>
<keyword evidence="4" id="KW-1185">Reference proteome</keyword>
<evidence type="ECO:0000313" key="3">
    <source>
        <dbReference type="EMBL" id="CAB3374559.1"/>
    </source>
</evidence>
<sequence length="506" mass="55729">MRIYWLLAAWVTMAAALPSGPRDMEVDDEPFYSDLEPGLDLIAEESATAELVTLPAPIEMQNRNNRTEKERSLMLVMPLTPSNSTHLEELYTQRPETRLVETTTAVVTQAPITLTKSTVVVHSVPPKRLPTPVHISLPPPAIRPDIKDLLASIGLQPAAMPTTTPPPPTESFSLRSRTCWPMVPSADVSSYSSFKPIPDQLNVDDEMKDLLAQYGLVDRKTSSRQLTTAATPPAKEDEEETTTEHPDFKIRPKEQAVTEPSHQIPTLHPHSMTNEMKRVLFDLGLAPHISAEEIAEGNNQAPGSLPELLERSSSNQHEFVFNPTDVSPLNDTMEEKLKDILNNFKLNQDDKEEQALRLISKYRKSTLNQNDGPDPLSNDELVSDFSNFHNEVHKRQNKDAKDEASDSENSTASTTTSTTTSSSAGAEEKETSTEGGGPSIADLESSFGGSGDEVPDETLPPPKPNGFYFLLDLNTFLNVGEDDKGVHLRLAPRLGNSKNFLPITVP</sequence>
<organism evidence="3 4">
    <name type="scientific">Cloeon dipterum</name>
    <dbReference type="NCBI Taxonomy" id="197152"/>
    <lineage>
        <taxon>Eukaryota</taxon>
        <taxon>Metazoa</taxon>
        <taxon>Ecdysozoa</taxon>
        <taxon>Arthropoda</taxon>
        <taxon>Hexapoda</taxon>
        <taxon>Insecta</taxon>
        <taxon>Pterygota</taxon>
        <taxon>Palaeoptera</taxon>
        <taxon>Ephemeroptera</taxon>
        <taxon>Pisciforma</taxon>
        <taxon>Baetidae</taxon>
        <taxon>Cloeon</taxon>
    </lineage>
</organism>
<protein>
    <submittedName>
        <fullName evidence="3">Uncharacterized protein</fullName>
    </submittedName>
</protein>
<dbReference type="AlphaFoldDB" id="A0A8S1D9L5"/>
<dbReference type="OrthoDB" id="8192746at2759"/>